<feature type="domain" description="Endonuclease GajA/Old nuclease/RecF-like AAA" evidence="1">
    <location>
        <begin position="276"/>
        <end position="376"/>
    </location>
</feature>
<name>A0A931CHH5_9ACTN</name>
<dbReference type="EMBL" id="JADQTO010000043">
    <property type="protein sequence ID" value="MBG0568714.1"/>
    <property type="molecule type" value="Genomic_DNA"/>
</dbReference>
<evidence type="ECO:0000313" key="4">
    <source>
        <dbReference type="Proteomes" id="UP000598146"/>
    </source>
</evidence>
<evidence type="ECO:0000259" key="2">
    <source>
        <dbReference type="Pfam" id="PF20469"/>
    </source>
</evidence>
<dbReference type="SUPFAM" id="SSF52540">
    <property type="entry name" value="P-loop containing nucleoside triphosphate hydrolases"/>
    <property type="match status" value="1"/>
</dbReference>
<dbReference type="RefSeq" id="WP_196420484.1">
    <property type="nucleotide sequence ID" value="NZ_JADQTO010000043.1"/>
</dbReference>
<dbReference type="InterPro" id="IPR027417">
    <property type="entry name" value="P-loop_NTPase"/>
</dbReference>
<comment type="caution">
    <text evidence="3">The sequence shown here is derived from an EMBL/GenBank/DDBJ whole genome shotgun (WGS) entry which is preliminary data.</text>
</comment>
<proteinExistence type="predicted"/>
<dbReference type="Gene3D" id="3.40.50.300">
    <property type="entry name" value="P-loop containing nucleotide triphosphate hydrolases"/>
    <property type="match status" value="2"/>
</dbReference>
<dbReference type="CDD" id="cd01026">
    <property type="entry name" value="TOPRIM_OLD"/>
    <property type="match status" value="1"/>
</dbReference>
<dbReference type="AlphaFoldDB" id="A0A931CHH5"/>
<dbReference type="Pfam" id="PF20469">
    <property type="entry name" value="OLD-like_TOPRIM"/>
    <property type="match status" value="1"/>
</dbReference>
<accession>A0A931CHH5</accession>
<evidence type="ECO:0000259" key="1">
    <source>
        <dbReference type="Pfam" id="PF13175"/>
    </source>
</evidence>
<dbReference type="Proteomes" id="UP000598146">
    <property type="component" value="Unassembled WGS sequence"/>
</dbReference>
<feature type="domain" description="OLD protein-like TOPRIM" evidence="2">
    <location>
        <begin position="428"/>
        <end position="496"/>
    </location>
</feature>
<sequence length="670" mass="74317">MSLPLDPSSASARALVERLPGSSESSRAPHFFLKSLQVQNFRAIRDTIFTFQPGLNVIIGANNAAKTAGIDALRLLLGLGSFEKREDNIRLRPTDACLDDPNDRSPRQVSFTATFLGRSDSDLPAQFLELTCINDTIKLGDPPVEYTAFKLCYRVTFEYNTAKGRYEPGRGELRGGPTLSNPVPYDVMDSMKAVYLAPLRDLINDRARVGAEIERLIISHTADTMVDKRKGIPDELRKLLGQLIGEVTEGRHHSAASRNLAAYAKPYQLGDESLTFQPQGISDELFRTMAPVFAHSLHGDGGLPLSSNGLGINQLIYASIVLSRRGDAQVDQHIHRFFLIEEPEAHLHPQLQDSFFHALNQITDHQIFVTSHSPTITAKSDLDKIIVMRRGTNDGPATPLHLSEQFRGRDDDKRYLHKFLDVSRSQLLFATGAVFVEGVTEAMLMQRFSELIGRSLRDRGIEIVVLGSAWGFDHFRPLFAGTDGPYHRAVFITDGDEDPRKVATDQAFFDDTPSALDRGMDIDGQTALAMGYGTLEFGLLRTASAGTRNAEMLAVLQDALRKAAPSNVNDGNMDAYLKDFLDADRPSLAYQKMKENTRGTCVAEGDWYATWHTNEPFKKVKSEFAFHLHEALSALPDDEAKRRFTVPKYIRDAIEFVTGPAHRGPAQAGN</sequence>
<feature type="domain" description="Endonuclease GajA/Old nuclease/RecF-like AAA" evidence="1">
    <location>
        <begin position="33"/>
        <end position="87"/>
    </location>
</feature>
<dbReference type="PANTHER" id="PTHR43581:SF4">
    <property type="entry name" value="ATP_GTP PHOSPHATASE"/>
    <property type="match status" value="1"/>
</dbReference>
<dbReference type="InterPro" id="IPR034139">
    <property type="entry name" value="TOPRIM_OLD"/>
</dbReference>
<gene>
    <name evidence="3" type="ORF">I4J89_45595</name>
</gene>
<dbReference type="PANTHER" id="PTHR43581">
    <property type="entry name" value="ATP/GTP PHOSPHATASE"/>
    <property type="match status" value="1"/>
</dbReference>
<organism evidence="3 4">
    <name type="scientific">Actinoplanes aureus</name>
    <dbReference type="NCBI Taxonomy" id="2792083"/>
    <lineage>
        <taxon>Bacteria</taxon>
        <taxon>Bacillati</taxon>
        <taxon>Actinomycetota</taxon>
        <taxon>Actinomycetes</taxon>
        <taxon>Micromonosporales</taxon>
        <taxon>Micromonosporaceae</taxon>
        <taxon>Actinoplanes</taxon>
    </lineage>
</organism>
<reference evidence="3" key="1">
    <citation type="submission" date="2020-11" db="EMBL/GenBank/DDBJ databases">
        <title>Isolation and identification of active actinomycetes.</title>
        <authorList>
            <person name="Sun X."/>
        </authorList>
    </citation>
    <scope>NUCLEOTIDE SEQUENCE</scope>
    <source>
        <strain evidence="3">NEAU-A11</strain>
    </source>
</reference>
<evidence type="ECO:0000313" key="3">
    <source>
        <dbReference type="EMBL" id="MBG0568714.1"/>
    </source>
</evidence>
<keyword evidence="4" id="KW-1185">Reference proteome</keyword>
<dbReference type="InterPro" id="IPR041685">
    <property type="entry name" value="AAA_GajA/Old/RecF-like"/>
</dbReference>
<dbReference type="Pfam" id="PF13175">
    <property type="entry name" value="AAA_15"/>
    <property type="match status" value="2"/>
</dbReference>
<dbReference type="InterPro" id="IPR051396">
    <property type="entry name" value="Bact_Antivir_Def_Nuclease"/>
</dbReference>
<protein>
    <submittedName>
        <fullName evidence="3">AAA family ATPase</fullName>
    </submittedName>
</protein>